<reference evidence="2 3" key="1">
    <citation type="submission" date="2021-08" db="EMBL/GenBank/DDBJ databases">
        <title>Genomic Architecture of Streptomyces flavotricini NGL1 and Streptomyces erythrochromogenes HMS4 With Differential Plant Beneficial attributes and laccase production capabilities.</title>
        <authorList>
            <person name="Salwan R."/>
            <person name="Kaur R."/>
            <person name="Sharma V."/>
        </authorList>
    </citation>
    <scope>NUCLEOTIDE SEQUENCE [LARGE SCALE GENOMIC DNA]</scope>
    <source>
        <strain evidence="2 3">NGL1</strain>
    </source>
</reference>
<comment type="caution">
    <text evidence="2">The sequence shown here is derived from an EMBL/GenBank/DDBJ whole genome shotgun (WGS) entry which is preliminary data.</text>
</comment>
<feature type="region of interest" description="Disordered" evidence="1">
    <location>
        <begin position="235"/>
        <end position="255"/>
    </location>
</feature>
<gene>
    <name evidence="2" type="ORF">K7B10_37460</name>
</gene>
<evidence type="ECO:0000313" key="3">
    <source>
        <dbReference type="Proteomes" id="UP001520654"/>
    </source>
</evidence>
<organism evidence="2 3">
    <name type="scientific">Streptomyces flavotricini</name>
    <dbReference type="NCBI Taxonomy" id="66888"/>
    <lineage>
        <taxon>Bacteria</taxon>
        <taxon>Bacillati</taxon>
        <taxon>Actinomycetota</taxon>
        <taxon>Actinomycetes</taxon>
        <taxon>Kitasatosporales</taxon>
        <taxon>Streptomycetaceae</taxon>
        <taxon>Streptomyces</taxon>
    </lineage>
</organism>
<evidence type="ECO:0000313" key="2">
    <source>
        <dbReference type="EMBL" id="MCC0100368.1"/>
    </source>
</evidence>
<protein>
    <submittedName>
        <fullName evidence="2">Uncharacterized protein</fullName>
    </submittedName>
</protein>
<proteinExistence type="predicted"/>
<dbReference type="Proteomes" id="UP001520654">
    <property type="component" value="Unassembled WGS sequence"/>
</dbReference>
<dbReference type="RefSeq" id="WP_229343864.1">
    <property type="nucleotide sequence ID" value="NZ_JAINUL010000001.1"/>
</dbReference>
<evidence type="ECO:0000256" key="1">
    <source>
        <dbReference type="SAM" id="MobiDB-lite"/>
    </source>
</evidence>
<sequence>MRYALAAIRTWCRGFSEVVVVTPRTGAAAVRRSVGDGVRLEVGPDHRDDYLGQQVSKLYADQLTDADLICHVDSDMVFFRPVTPADLLVDGRPWIVRRPVTELGRHRPWLAPTQDFLGHPVFFDFMQHPPFTYPRALYGELRALCADRHGIPLDRYVAGRPPRGFSEFNALGAHAHAAHRASFTWYDASSGAAPELCRWYWSRAGLGTRLREELDRVVTGPVGVTEWWTPTTAGSVAAAPSHDSGERYPKWNRHS</sequence>
<accession>A0ABS8EH11</accession>
<dbReference type="EMBL" id="JAINUL010000001">
    <property type="protein sequence ID" value="MCC0100368.1"/>
    <property type="molecule type" value="Genomic_DNA"/>
</dbReference>
<name>A0ABS8EH11_9ACTN</name>
<keyword evidence="3" id="KW-1185">Reference proteome</keyword>